<dbReference type="AlphaFoldDB" id="A0A164KU42"/>
<organism evidence="1 2">
    <name type="scientific">Daphnia magna</name>
    <dbReference type="NCBI Taxonomy" id="35525"/>
    <lineage>
        <taxon>Eukaryota</taxon>
        <taxon>Metazoa</taxon>
        <taxon>Ecdysozoa</taxon>
        <taxon>Arthropoda</taxon>
        <taxon>Crustacea</taxon>
        <taxon>Branchiopoda</taxon>
        <taxon>Diplostraca</taxon>
        <taxon>Cladocera</taxon>
        <taxon>Anomopoda</taxon>
        <taxon>Daphniidae</taxon>
        <taxon>Daphnia</taxon>
    </lineage>
</organism>
<dbReference type="EMBL" id="LRGB01003257">
    <property type="protein sequence ID" value="KZS03535.1"/>
    <property type="molecule type" value="Genomic_DNA"/>
</dbReference>
<comment type="caution">
    <text evidence="1">The sequence shown here is derived from an EMBL/GenBank/DDBJ whole genome shotgun (WGS) entry which is preliminary data.</text>
</comment>
<keyword evidence="2" id="KW-1185">Reference proteome</keyword>
<proteinExistence type="predicted"/>
<gene>
    <name evidence="1" type="ORF">APZ42_033723</name>
</gene>
<evidence type="ECO:0000313" key="1">
    <source>
        <dbReference type="EMBL" id="KZS03535.1"/>
    </source>
</evidence>
<dbReference type="Proteomes" id="UP000076858">
    <property type="component" value="Unassembled WGS sequence"/>
</dbReference>
<reference evidence="1 2" key="1">
    <citation type="submission" date="2016-03" db="EMBL/GenBank/DDBJ databases">
        <title>EvidentialGene: Evidence-directed Construction of Genes on Genomes.</title>
        <authorList>
            <person name="Gilbert D.G."/>
            <person name="Choi J.-H."/>
            <person name="Mockaitis K."/>
            <person name="Colbourne J."/>
            <person name="Pfrender M."/>
        </authorList>
    </citation>
    <scope>NUCLEOTIDE SEQUENCE [LARGE SCALE GENOMIC DNA]</scope>
    <source>
        <strain evidence="1 2">Xinb3</strain>
        <tissue evidence="1">Complete organism</tissue>
    </source>
</reference>
<accession>A0A164KU42</accession>
<sequence>MGNTFPLLSNRQFVPIVDQYNCRSVFTRGPPKATRHIHKPHKGLQLLPCAVY</sequence>
<protein>
    <submittedName>
        <fullName evidence="1">Uncharacterized protein</fullName>
    </submittedName>
</protein>
<evidence type="ECO:0000313" key="2">
    <source>
        <dbReference type="Proteomes" id="UP000076858"/>
    </source>
</evidence>
<name>A0A164KU42_9CRUS</name>